<feature type="region of interest" description="Disordered" evidence="1">
    <location>
        <begin position="91"/>
        <end position="111"/>
    </location>
</feature>
<protein>
    <submittedName>
        <fullName evidence="2">Uncharacterized protein</fullName>
    </submittedName>
</protein>
<dbReference type="AlphaFoldDB" id="A0A6A5QS93"/>
<feature type="region of interest" description="Disordered" evidence="1">
    <location>
        <begin position="1"/>
        <end position="27"/>
    </location>
</feature>
<gene>
    <name evidence="2" type="ORF">BDU57DRAFT_515415</name>
</gene>
<reference evidence="2" key="1">
    <citation type="journal article" date="2020" name="Stud. Mycol.">
        <title>101 Dothideomycetes genomes: a test case for predicting lifestyles and emergence of pathogens.</title>
        <authorList>
            <person name="Haridas S."/>
            <person name="Albert R."/>
            <person name="Binder M."/>
            <person name="Bloem J."/>
            <person name="Labutti K."/>
            <person name="Salamov A."/>
            <person name="Andreopoulos B."/>
            <person name="Baker S."/>
            <person name="Barry K."/>
            <person name="Bills G."/>
            <person name="Bluhm B."/>
            <person name="Cannon C."/>
            <person name="Castanera R."/>
            <person name="Culley D."/>
            <person name="Daum C."/>
            <person name="Ezra D."/>
            <person name="Gonzalez J."/>
            <person name="Henrissat B."/>
            <person name="Kuo A."/>
            <person name="Liang C."/>
            <person name="Lipzen A."/>
            <person name="Lutzoni F."/>
            <person name="Magnuson J."/>
            <person name="Mondo S."/>
            <person name="Nolan M."/>
            <person name="Ohm R."/>
            <person name="Pangilinan J."/>
            <person name="Park H.-J."/>
            <person name="Ramirez L."/>
            <person name="Alfaro M."/>
            <person name="Sun H."/>
            <person name="Tritt A."/>
            <person name="Yoshinaga Y."/>
            <person name="Zwiers L.-H."/>
            <person name="Turgeon B."/>
            <person name="Goodwin S."/>
            <person name="Spatafora J."/>
            <person name="Crous P."/>
            <person name="Grigoriev I."/>
        </authorList>
    </citation>
    <scope>NUCLEOTIDE SEQUENCE</scope>
    <source>
        <strain evidence="2">HMLAC05119</strain>
    </source>
</reference>
<organism evidence="2 3">
    <name type="scientific">Ampelomyces quisqualis</name>
    <name type="common">Powdery mildew agent</name>
    <dbReference type="NCBI Taxonomy" id="50730"/>
    <lineage>
        <taxon>Eukaryota</taxon>
        <taxon>Fungi</taxon>
        <taxon>Dikarya</taxon>
        <taxon>Ascomycota</taxon>
        <taxon>Pezizomycotina</taxon>
        <taxon>Dothideomycetes</taxon>
        <taxon>Pleosporomycetidae</taxon>
        <taxon>Pleosporales</taxon>
        <taxon>Pleosporineae</taxon>
        <taxon>Phaeosphaeriaceae</taxon>
        <taxon>Ampelomyces</taxon>
    </lineage>
</organism>
<evidence type="ECO:0000313" key="2">
    <source>
        <dbReference type="EMBL" id="KAF1918555.1"/>
    </source>
</evidence>
<name>A0A6A5QS93_AMPQU</name>
<evidence type="ECO:0000256" key="1">
    <source>
        <dbReference type="SAM" id="MobiDB-lite"/>
    </source>
</evidence>
<dbReference type="Proteomes" id="UP000800096">
    <property type="component" value="Unassembled WGS sequence"/>
</dbReference>
<dbReference type="OrthoDB" id="5429780at2759"/>
<dbReference type="EMBL" id="ML979134">
    <property type="protein sequence ID" value="KAF1918555.1"/>
    <property type="molecule type" value="Genomic_DNA"/>
</dbReference>
<accession>A0A6A5QS93</accession>
<sequence length="470" mass="53152">MHNPRPASLWQWPTTVSPKQKPPTYPSGGFRRALNNSINQSINLSLLTLHTQYTMSDDLIIPDNVLERIEGQHPSLIGSAKDGRRQISLTLLTPPSSSSSRSVSSSSTTSTAAERPARYITIPTHLKSSATFEFFGFTPNRAAKLYERLASKIPSERLCVLEWALNWVEHICADIQDSTDNWDFAMEQAGIKDEIKTAFADPKHSHILHIQSLSCWLSEIIETSFNALIDLSDKLLTELSRPQTSLQGSGDDPYTVPQAPSGHISLFKSVEYARCQGCISEDGTVDLSRLQSTGPTDFCHRGGLYFTHQMWVATHYSALINDACPVADRRTVEIHVPLAHFQSAKMWELQFEDAEFKQLLFYSRREERYPKDLSKKRSNYGVINAPICHAHNKAFGKMKSWTEITSKHQLQSKEEDQTQVNVARQHVWIREEAVTQLEEDIFGKVYLRKPEQGFRLIPQPWLDVSAAVKG</sequence>
<keyword evidence="3" id="KW-1185">Reference proteome</keyword>
<evidence type="ECO:0000313" key="3">
    <source>
        <dbReference type="Proteomes" id="UP000800096"/>
    </source>
</evidence>
<proteinExistence type="predicted"/>